<dbReference type="GO" id="GO:0019825">
    <property type="term" value="F:oxygen binding"/>
    <property type="evidence" value="ECO:0007669"/>
    <property type="project" value="InterPro"/>
</dbReference>
<comment type="caution">
    <text evidence="6">The sequence shown here is derived from an EMBL/GenBank/DDBJ whole genome shotgun (WGS) entry which is preliminary data.</text>
</comment>
<evidence type="ECO:0000256" key="1">
    <source>
        <dbReference type="ARBA" id="ARBA00022448"/>
    </source>
</evidence>
<dbReference type="Proteomes" id="UP000031338">
    <property type="component" value="Unassembled WGS sequence"/>
</dbReference>
<dbReference type="CDD" id="cd00454">
    <property type="entry name" value="TrHb1_N"/>
    <property type="match status" value="1"/>
</dbReference>
<keyword evidence="4 5" id="KW-0408">Iron</keyword>
<reference evidence="6 7" key="1">
    <citation type="submission" date="2014-10" db="EMBL/GenBank/DDBJ databases">
        <title>Draft genome sequence of Novosphingobium subterraneum DSM 12447.</title>
        <authorList>
            <person name="Gan H.M."/>
            <person name="Gan H.Y."/>
            <person name="Savka M.A."/>
        </authorList>
    </citation>
    <scope>NUCLEOTIDE SEQUENCE [LARGE SCALE GENOMIC DNA]</scope>
    <source>
        <strain evidence="6 7">DSM 12447</strain>
    </source>
</reference>
<keyword evidence="2 5" id="KW-0349">Heme</keyword>
<feature type="binding site" description="distal binding residue" evidence="5">
    <location>
        <position position="140"/>
    </location>
    <ligand>
        <name>heme</name>
        <dbReference type="ChEBI" id="CHEBI:30413"/>
    </ligand>
    <ligandPart>
        <name>Fe</name>
        <dbReference type="ChEBI" id="CHEBI:18248"/>
    </ligandPart>
</feature>
<protein>
    <submittedName>
        <fullName evidence="6">Bacterial-like globin</fullName>
    </submittedName>
</protein>
<accession>A0A0B8ZF23</accession>
<dbReference type="Gene3D" id="1.10.490.10">
    <property type="entry name" value="Globins"/>
    <property type="match status" value="1"/>
</dbReference>
<evidence type="ECO:0000256" key="3">
    <source>
        <dbReference type="ARBA" id="ARBA00022723"/>
    </source>
</evidence>
<dbReference type="AlphaFoldDB" id="A0A0B8ZF23"/>
<keyword evidence="1" id="KW-0813">Transport</keyword>
<dbReference type="SUPFAM" id="SSF46458">
    <property type="entry name" value="Globin-like"/>
    <property type="match status" value="1"/>
</dbReference>
<gene>
    <name evidence="6" type="ORF">NJ75_04640</name>
</gene>
<keyword evidence="7" id="KW-1185">Reference proteome</keyword>
<evidence type="ECO:0000256" key="5">
    <source>
        <dbReference type="PIRSR" id="PIRSR601486-1"/>
    </source>
</evidence>
<dbReference type="EMBL" id="JRVC01000040">
    <property type="protein sequence ID" value="KHS41615.1"/>
    <property type="molecule type" value="Genomic_DNA"/>
</dbReference>
<sequence length="188" mass="20633">MPFALAFALLAAQPVTPDPQEVPAAQGDFSGVDWEKEFGVEKKVADPVTGEFPVEPYQQGPANAGAGPFTGESMARAFGGQDGIHRIVDRLVVLSESDPRISAIFKSRDLVRLRRTLFEQFCFILNAGCIYSGREMQAAHKDLGITRADLNALVENLQQAMREGQVPFAAQNRFLAKLAPMDRQVVER</sequence>
<dbReference type="InterPro" id="IPR009050">
    <property type="entry name" value="Globin-like_sf"/>
</dbReference>
<name>A0A0B8ZF23_9SPHN</name>
<evidence type="ECO:0000256" key="2">
    <source>
        <dbReference type="ARBA" id="ARBA00022617"/>
    </source>
</evidence>
<dbReference type="PATRIC" id="fig|48936.3.peg.4670"/>
<keyword evidence="3 5" id="KW-0479">Metal-binding</keyword>
<dbReference type="GO" id="GO:0020037">
    <property type="term" value="F:heme binding"/>
    <property type="evidence" value="ECO:0007669"/>
    <property type="project" value="InterPro"/>
</dbReference>
<dbReference type="Pfam" id="PF01152">
    <property type="entry name" value="Bac_globin"/>
    <property type="match status" value="1"/>
</dbReference>
<organism evidence="6 7">
    <name type="scientific">Novosphingobium subterraneum</name>
    <dbReference type="NCBI Taxonomy" id="48936"/>
    <lineage>
        <taxon>Bacteria</taxon>
        <taxon>Pseudomonadati</taxon>
        <taxon>Pseudomonadota</taxon>
        <taxon>Alphaproteobacteria</taxon>
        <taxon>Sphingomonadales</taxon>
        <taxon>Sphingomonadaceae</taxon>
        <taxon>Novosphingobium</taxon>
    </lineage>
</organism>
<dbReference type="GO" id="GO:0046872">
    <property type="term" value="F:metal ion binding"/>
    <property type="evidence" value="ECO:0007669"/>
    <property type="project" value="UniProtKB-KW"/>
</dbReference>
<evidence type="ECO:0000256" key="4">
    <source>
        <dbReference type="ARBA" id="ARBA00023004"/>
    </source>
</evidence>
<proteinExistence type="predicted"/>
<dbReference type="STRING" id="48936.NJ75_04640"/>
<evidence type="ECO:0000313" key="6">
    <source>
        <dbReference type="EMBL" id="KHS41615.1"/>
    </source>
</evidence>
<dbReference type="InterPro" id="IPR012292">
    <property type="entry name" value="Globin/Proto"/>
</dbReference>
<evidence type="ECO:0000313" key="7">
    <source>
        <dbReference type="Proteomes" id="UP000031338"/>
    </source>
</evidence>
<dbReference type="InterPro" id="IPR001486">
    <property type="entry name" value="Hemoglobin_trunc"/>
</dbReference>
<dbReference type="RefSeq" id="WP_082013562.1">
    <property type="nucleotide sequence ID" value="NZ_JRVC01000040.1"/>
</dbReference>